<dbReference type="HAMAP" id="MF_00121">
    <property type="entry name" value="GatB"/>
    <property type="match status" value="1"/>
</dbReference>
<evidence type="ECO:0000256" key="7">
    <source>
        <dbReference type="ARBA" id="ARBA00022917"/>
    </source>
</evidence>
<name>A0A1S7LQN2_MAGMO</name>
<sequence>MPIDPDYEMVIGLEVHAQMRTKSKIFCGCSTEFGAEANTQICPVCSGFPGVLPVLNKQAVNMAIKTGIAIEGDVRLKSEFSRKNYFYPDLPSGYQITQFELPIVENGHLMIEDKDVPEKRVGVTRIHMEVDAGKSMHEGIATGSWVDLNRTGVPLMEIVSEPDMCTPAEAGAYLKKLRSIVRYLEVCDGNMEEGSFRCDANVSVRKRGVTELGTRCELKNLNSIRNVMRAIELEAERHIEIIEDGGRITQETRLYDANRNETRSMRSKEDAHDYRYFPEPDLPLLLLEQGRIDSLKASLPELPDAKRQRFEDDYGLSHYDGTVLTASRALSDYYEEVVAQVAKHGKGDPKIAANWTSVELLGRLNKENHEIEESPVSAESLGLLVARILDNTISGKIAKEVFSDMYETGKDADAIIEKKGLKQITDTGAIEAEIDKVLAANTKQVEQYRGGQDKLFGFFVGQVMKATRGKANPGVVNQLLKAKLNG</sequence>
<comment type="similarity">
    <text evidence="1 11">Belongs to the GatB/GatE family. GatB subfamily.</text>
</comment>
<dbReference type="EC" id="6.3.5.-" evidence="11"/>
<dbReference type="FunFam" id="1.10.10.410:FF:000001">
    <property type="entry name" value="Aspartyl/glutamyl-tRNA(Asn/Gln) amidotransferase subunit B"/>
    <property type="match status" value="1"/>
</dbReference>
<dbReference type="GO" id="GO:0070681">
    <property type="term" value="P:glutaminyl-tRNAGln biosynthesis via transamidation"/>
    <property type="evidence" value="ECO:0007669"/>
    <property type="project" value="TreeGrafter"/>
</dbReference>
<dbReference type="GO" id="GO:0016740">
    <property type="term" value="F:transferase activity"/>
    <property type="evidence" value="ECO:0007669"/>
    <property type="project" value="UniProtKB-KW"/>
</dbReference>
<gene>
    <name evidence="11 13" type="primary">gatB</name>
    <name evidence="13" type="ORF">MAGMO_3963</name>
</gene>
<keyword evidence="4 11" id="KW-0436">Ligase</keyword>
<keyword evidence="5 11" id="KW-0547">Nucleotide-binding</keyword>
<dbReference type="PANTHER" id="PTHR11659:SF0">
    <property type="entry name" value="GLUTAMYL-TRNA(GLN) AMIDOTRANSFERASE SUBUNIT B, MITOCHONDRIAL"/>
    <property type="match status" value="1"/>
</dbReference>
<dbReference type="GO" id="GO:0050567">
    <property type="term" value="F:glutaminyl-tRNA synthase (glutamine-hydrolyzing) activity"/>
    <property type="evidence" value="ECO:0007669"/>
    <property type="project" value="UniProtKB-UniRule"/>
</dbReference>
<dbReference type="GO" id="GO:0006412">
    <property type="term" value="P:translation"/>
    <property type="evidence" value="ECO:0007669"/>
    <property type="project" value="UniProtKB-UniRule"/>
</dbReference>
<keyword evidence="13" id="KW-0808">Transferase</keyword>
<evidence type="ECO:0000256" key="2">
    <source>
        <dbReference type="ARBA" id="ARBA00011123"/>
    </source>
</evidence>
<dbReference type="SUPFAM" id="SSF55931">
    <property type="entry name" value="Glutamine synthetase/guanido kinase"/>
    <property type="match status" value="1"/>
</dbReference>
<evidence type="ECO:0000256" key="8">
    <source>
        <dbReference type="ARBA" id="ARBA00024799"/>
    </source>
</evidence>
<dbReference type="NCBIfam" id="TIGR00133">
    <property type="entry name" value="gatB"/>
    <property type="match status" value="1"/>
</dbReference>
<dbReference type="InterPro" id="IPR006075">
    <property type="entry name" value="Asn/Gln-tRNA_Trfase_suB/E_cat"/>
</dbReference>
<evidence type="ECO:0000259" key="12">
    <source>
        <dbReference type="SMART" id="SM00845"/>
    </source>
</evidence>
<evidence type="ECO:0000256" key="6">
    <source>
        <dbReference type="ARBA" id="ARBA00022840"/>
    </source>
</evidence>
<dbReference type="NCBIfam" id="NF004014">
    <property type="entry name" value="PRK05477.1-4"/>
    <property type="match status" value="1"/>
</dbReference>
<dbReference type="InterPro" id="IPR023168">
    <property type="entry name" value="GatB_Yqey_C_2"/>
</dbReference>
<dbReference type="SMART" id="SM00845">
    <property type="entry name" value="GatB_Yqey"/>
    <property type="match status" value="1"/>
</dbReference>
<dbReference type="InterPro" id="IPR004413">
    <property type="entry name" value="GatB"/>
</dbReference>
<dbReference type="GO" id="GO:0050566">
    <property type="term" value="F:asparaginyl-tRNA synthase (glutamine-hydrolyzing) activity"/>
    <property type="evidence" value="ECO:0007669"/>
    <property type="project" value="RHEA"/>
</dbReference>
<dbReference type="InterPro" id="IPR017958">
    <property type="entry name" value="Gln-tRNA_amidoTrfase_suB_CS"/>
</dbReference>
<dbReference type="EMBL" id="LO017727">
    <property type="protein sequence ID" value="CRH08091.1"/>
    <property type="molecule type" value="Genomic_DNA"/>
</dbReference>
<dbReference type="PANTHER" id="PTHR11659">
    <property type="entry name" value="GLUTAMYL-TRNA GLN AMIDOTRANSFERASE SUBUNIT B MITOCHONDRIAL AND PROKARYOTIC PET112-RELATED"/>
    <property type="match status" value="1"/>
</dbReference>
<dbReference type="Gene3D" id="1.10.150.380">
    <property type="entry name" value="GatB domain, N-terminal subdomain"/>
    <property type="match status" value="1"/>
</dbReference>
<evidence type="ECO:0000256" key="3">
    <source>
        <dbReference type="ARBA" id="ARBA00016923"/>
    </source>
</evidence>
<comment type="catalytic activity">
    <reaction evidence="9 11">
        <text>L-aspartyl-tRNA(Asn) + L-glutamine + ATP + H2O = L-asparaginyl-tRNA(Asn) + L-glutamate + ADP + phosphate + 2 H(+)</text>
        <dbReference type="Rhea" id="RHEA:14513"/>
        <dbReference type="Rhea" id="RHEA-COMP:9674"/>
        <dbReference type="Rhea" id="RHEA-COMP:9677"/>
        <dbReference type="ChEBI" id="CHEBI:15377"/>
        <dbReference type="ChEBI" id="CHEBI:15378"/>
        <dbReference type="ChEBI" id="CHEBI:29985"/>
        <dbReference type="ChEBI" id="CHEBI:30616"/>
        <dbReference type="ChEBI" id="CHEBI:43474"/>
        <dbReference type="ChEBI" id="CHEBI:58359"/>
        <dbReference type="ChEBI" id="CHEBI:78515"/>
        <dbReference type="ChEBI" id="CHEBI:78516"/>
        <dbReference type="ChEBI" id="CHEBI:456216"/>
    </reaction>
</comment>
<dbReference type="InterPro" id="IPR003789">
    <property type="entry name" value="Asn/Gln_tRNA_amidoTrase-B-like"/>
</dbReference>
<comment type="subunit">
    <text evidence="2 11">Heterotrimer of A, B and C subunits.</text>
</comment>
<dbReference type="NCBIfam" id="NF004012">
    <property type="entry name" value="PRK05477.1-2"/>
    <property type="match status" value="1"/>
</dbReference>
<dbReference type="GO" id="GO:0005524">
    <property type="term" value="F:ATP binding"/>
    <property type="evidence" value="ECO:0007669"/>
    <property type="project" value="UniProtKB-KW"/>
</dbReference>
<evidence type="ECO:0000256" key="1">
    <source>
        <dbReference type="ARBA" id="ARBA00005306"/>
    </source>
</evidence>
<dbReference type="Pfam" id="PF02637">
    <property type="entry name" value="GatB_Yqey"/>
    <property type="match status" value="1"/>
</dbReference>
<dbReference type="InterPro" id="IPR017959">
    <property type="entry name" value="Asn/Gln-tRNA_amidoTrfase_suB/E"/>
</dbReference>
<evidence type="ECO:0000256" key="9">
    <source>
        <dbReference type="ARBA" id="ARBA00047380"/>
    </source>
</evidence>
<comment type="catalytic activity">
    <reaction evidence="10 11">
        <text>L-glutamyl-tRNA(Gln) + L-glutamine + ATP + H2O = L-glutaminyl-tRNA(Gln) + L-glutamate + ADP + phosphate + H(+)</text>
        <dbReference type="Rhea" id="RHEA:17521"/>
        <dbReference type="Rhea" id="RHEA-COMP:9681"/>
        <dbReference type="Rhea" id="RHEA-COMP:9684"/>
        <dbReference type="ChEBI" id="CHEBI:15377"/>
        <dbReference type="ChEBI" id="CHEBI:15378"/>
        <dbReference type="ChEBI" id="CHEBI:29985"/>
        <dbReference type="ChEBI" id="CHEBI:30616"/>
        <dbReference type="ChEBI" id="CHEBI:43474"/>
        <dbReference type="ChEBI" id="CHEBI:58359"/>
        <dbReference type="ChEBI" id="CHEBI:78520"/>
        <dbReference type="ChEBI" id="CHEBI:78521"/>
        <dbReference type="ChEBI" id="CHEBI:456216"/>
    </reaction>
</comment>
<dbReference type="PROSITE" id="PS01234">
    <property type="entry name" value="GATB"/>
    <property type="match status" value="1"/>
</dbReference>
<dbReference type="Gene3D" id="1.10.10.410">
    <property type="match status" value="1"/>
</dbReference>
<dbReference type="Pfam" id="PF02934">
    <property type="entry name" value="GatB_N"/>
    <property type="match status" value="1"/>
</dbReference>
<dbReference type="InterPro" id="IPR018027">
    <property type="entry name" value="Asn/Gln_amidotransferase"/>
</dbReference>
<comment type="function">
    <text evidence="8 11">Allows the formation of correctly charged Asn-tRNA(Asn) or Gln-tRNA(Gln) through the transamidation of misacylated Asp-tRNA(Asn) or Glu-tRNA(Gln) in organisms which lack either or both of asparaginyl-tRNA or glutaminyl-tRNA synthetases. The reaction takes place in the presence of glutamine and ATP through an activated phospho-Asp-tRNA(Asn) or phospho-Glu-tRNA(Gln).</text>
</comment>
<proteinExistence type="inferred from homology"/>
<protein>
    <recommendedName>
        <fullName evidence="3 11">Aspartyl/glutamyl-tRNA(Asn/Gln) amidotransferase subunit B</fullName>
        <shortName evidence="11">Asp/Glu-ADT subunit B</shortName>
        <ecNumber evidence="11">6.3.5.-</ecNumber>
    </recommendedName>
</protein>
<evidence type="ECO:0000256" key="4">
    <source>
        <dbReference type="ARBA" id="ARBA00022598"/>
    </source>
</evidence>
<feature type="domain" description="Asn/Gln amidotransferase" evidence="12">
    <location>
        <begin position="332"/>
        <end position="484"/>
    </location>
</feature>
<dbReference type="NCBIfam" id="NF004015">
    <property type="entry name" value="PRK05477.1-5"/>
    <property type="match status" value="1"/>
</dbReference>
<reference evidence="13" key="1">
    <citation type="submission" date="2015-04" db="EMBL/GenBank/DDBJ databases">
        <authorList>
            <person name="Syromyatnikov M.Y."/>
            <person name="Popov V.N."/>
        </authorList>
    </citation>
    <scope>NUCLEOTIDE SEQUENCE</scope>
    <source>
        <strain evidence="13">MO-1</strain>
    </source>
</reference>
<evidence type="ECO:0000313" key="13">
    <source>
        <dbReference type="EMBL" id="CRH08091.1"/>
    </source>
</evidence>
<evidence type="ECO:0000256" key="11">
    <source>
        <dbReference type="HAMAP-Rule" id="MF_00121"/>
    </source>
</evidence>
<keyword evidence="6 11" id="KW-0067">ATP-binding</keyword>
<organism evidence="13">
    <name type="scientific">Magnetococcus massalia (strain MO-1)</name>
    <dbReference type="NCBI Taxonomy" id="451514"/>
    <lineage>
        <taxon>Bacteria</taxon>
        <taxon>Pseudomonadati</taxon>
        <taxon>Pseudomonadota</taxon>
        <taxon>Magnetococcia</taxon>
        <taxon>Magnetococcales</taxon>
        <taxon>Magnetococcaceae</taxon>
        <taxon>Magnetococcus</taxon>
    </lineage>
</organism>
<dbReference type="FunFam" id="1.10.150.380:FF:000001">
    <property type="entry name" value="Aspartyl/glutamyl-tRNA(Asn/Gln) amidotransferase subunit B"/>
    <property type="match status" value="1"/>
</dbReference>
<accession>A0A1S7LQN2</accession>
<evidence type="ECO:0000256" key="5">
    <source>
        <dbReference type="ARBA" id="ARBA00022741"/>
    </source>
</evidence>
<dbReference type="AlphaFoldDB" id="A0A1S7LQN2"/>
<evidence type="ECO:0000256" key="10">
    <source>
        <dbReference type="ARBA" id="ARBA00047913"/>
    </source>
</evidence>
<dbReference type="InterPro" id="IPR042114">
    <property type="entry name" value="GatB_C_1"/>
</dbReference>
<dbReference type="SUPFAM" id="SSF89095">
    <property type="entry name" value="GatB/YqeY motif"/>
    <property type="match status" value="1"/>
</dbReference>
<keyword evidence="7 11" id="KW-0648">Protein biosynthesis</keyword>
<dbReference type="InterPro" id="IPR014746">
    <property type="entry name" value="Gln_synth/guanido_kin_cat_dom"/>
</dbReference>